<feature type="region of interest" description="Disordered" evidence="1">
    <location>
        <begin position="306"/>
        <end position="353"/>
    </location>
</feature>
<dbReference type="RefSeq" id="XP_504600.3">
    <property type="nucleotide sequence ID" value="XM_504600.3"/>
</dbReference>
<evidence type="ECO:0000313" key="4">
    <source>
        <dbReference type="Proteomes" id="UP000182444"/>
    </source>
</evidence>
<feature type="compositionally biased region" description="Basic and acidic residues" evidence="1">
    <location>
        <begin position="386"/>
        <end position="408"/>
    </location>
</feature>
<feature type="compositionally biased region" description="Low complexity" evidence="1">
    <location>
        <begin position="148"/>
        <end position="175"/>
    </location>
</feature>
<keyword evidence="2" id="KW-0472">Membrane</keyword>
<feature type="transmembrane region" description="Helical" evidence="2">
    <location>
        <begin position="76"/>
        <end position="94"/>
    </location>
</feature>
<name>A0A1D8NKP6_YARLL</name>
<keyword evidence="2" id="KW-1133">Transmembrane helix</keyword>
<dbReference type="KEGG" id="yli:2911945"/>
<evidence type="ECO:0000256" key="2">
    <source>
        <dbReference type="SAM" id="Phobius"/>
    </source>
</evidence>
<dbReference type="PANTHER" id="PTHR42032">
    <property type="entry name" value="YALI0E30679P"/>
    <property type="match status" value="1"/>
</dbReference>
<evidence type="ECO:0000313" key="3">
    <source>
        <dbReference type="EMBL" id="AOW06190.1"/>
    </source>
</evidence>
<dbReference type="Proteomes" id="UP000182444">
    <property type="component" value="Chromosome 1E"/>
</dbReference>
<organism evidence="3 4">
    <name type="scientific">Yarrowia lipolytica</name>
    <name type="common">Candida lipolytica</name>
    <dbReference type="NCBI Taxonomy" id="4952"/>
    <lineage>
        <taxon>Eukaryota</taxon>
        <taxon>Fungi</taxon>
        <taxon>Dikarya</taxon>
        <taxon>Ascomycota</taxon>
        <taxon>Saccharomycotina</taxon>
        <taxon>Dipodascomycetes</taxon>
        <taxon>Dipodascales</taxon>
        <taxon>Dipodascales incertae sedis</taxon>
        <taxon>Yarrowia</taxon>
    </lineage>
</organism>
<accession>A0A1D8NKP6</accession>
<sequence>MLDERPKEKIKTTADAIRAYEAAARRASEFEKIRVNSQHAQKDKPMNFESSYPLLPLVFAILPAVASVLYGDIASGLLSDLLTLIVVGWILWSVSETSWKFYVNCARHDAKLRKQAATTVAMAAGGTVGANVQPATTQVPGASPTGLPASTSAQSESPTTTAPPTATNSPTGSTTRPQSRAKPQGMPSRYFAATTYLGAQVLGACIIHYARMNLSAGTKLVSNFNILLYLTVSLGRGFMRLHKFNPNKRDSSSPSGWTDSDEHREYAKLTGRLGDLDTKITNNDAVWEREINEIWSAINHVAVQLSKVKQRERDRERERERARERELQKEKDRTGKLPKIDERAEARRVDEKSSLLRDLKERRRDIRDPTYRSDTLVRESSSGSAKELKRRELQRRTSREFREKDSHLENGSSGSHRSSKLSRPGTASASPTLYEFDSVNDAEKAGGDITSKAQVKVRQLSPSSPSPKSVSVLGIALAIMRGTFSAPLVVCRALVKEAFKVVYVILAKRFGQLEVA</sequence>
<reference evidence="3 4" key="1">
    <citation type="journal article" date="2016" name="PLoS ONE">
        <title>Sequence Assembly of Yarrowia lipolytica Strain W29/CLIB89 Shows Transposable Element Diversity.</title>
        <authorList>
            <person name="Magnan C."/>
            <person name="Yu J."/>
            <person name="Chang I."/>
            <person name="Jahn E."/>
            <person name="Kanomata Y."/>
            <person name="Wu J."/>
            <person name="Zeller M."/>
            <person name="Oakes M."/>
            <person name="Baldi P."/>
            <person name="Sandmeyer S."/>
        </authorList>
    </citation>
    <scope>NUCLEOTIDE SEQUENCE [LARGE SCALE GENOMIC DNA]</scope>
    <source>
        <strain evidence="4">CLIB89(W29)</strain>
    </source>
</reference>
<dbReference type="AlphaFoldDB" id="A0A1D8NKP6"/>
<dbReference type="VEuPathDB" id="FungiDB:YALI1_E36057g"/>
<feature type="region of interest" description="Disordered" evidence="1">
    <location>
        <begin position="371"/>
        <end position="429"/>
    </location>
</feature>
<feature type="region of interest" description="Disordered" evidence="1">
    <location>
        <begin position="134"/>
        <end position="185"/>
    </location>
</feature>
<keyword evidence="2" id="KW-0812">Transmembrane</keyword>
<feature type="transmembrane region" description="Helical" evidence="2">
    <location>
        <begin position="190"/>
        <end position="210"/>
    </location>
</feature>
<dbReference type="EMBL" id="CP017557">
    <property type="protein sequence ID" value="AOW06190.1"/>
    <property type="molecule type" value="Genomic_DNA"/>
</dbReference>
<proteinExistence type="predicted"/>
<evidence type="ECO:0000256" key="1">
    <source>
        <dbReference type="SAM" id="MobiDB-lite"/>
    </source>
</evidence>
<feature type="transmembrane region" description="Helical" evidence="2">
    <location>
        <begin position="52"/>
        <end position="70"/>
    </location>
</feature>
<protein>
    <submittedName>
        <fullName evidence="3">Uncharacterized protein</fullName>
    </submittedName>
</protein>
<gene>
    <name evidence="3" type="ORF">YALI1_E36057g</name>
</gene>
<dbReference type="VEuPathDB" id="FungiDB:YALI0_E30679g"/>
<dbReference type="PANTHER" id="PTHR42032:SF1">
    <property type="entry name" value="YALI0E30679P"/>
    <property type="match status" value="1"/>
</dbReference>
<dbReference type="GeneID" id="2911945"/>
<feature type="compositionally biased region" description="Basic and acidic residues" evidence="1">
    <location>
        <begin position="309"/>
        <end position="353"/>
    </location>
</feature>